<evidence type="ECO:0000256" key="2">
    <source>
        <dbReference type="ARBA" id="ARBA00009347"/>
    </source>
</evidence>
<comment type="catalytic activity">
    <reaction evidence="6">
        <text>3-(methylsulfanyl)propanoyl-CoA + oxidized [electron-transfer flavoprotein] + H(+) = 3-(methylsulfanyl)acryloyl-CoA + reduced [electron-transfer flavoprotein]</text>
        <dbReference type="Rhea" id="RHEA:52612"/>
        <dbReference type="Rhea" id="RHEA-COMP:10685"/>
        <dbReference type="Rhea" id="RHEA-COMP:10686"/>
        <dbReference type="ChEBI" id="CHEBI:15378"/>
        <dbReference type="ChEBI" id="CHEBI:57692"/>
        <dbReference type="ChEBI" id="CHEBI:58307"/>
        <dbReference type="ChEBI" id="CHEBI:82815"/>
        <dbReference type="ChEBI" id="CHEBI:84994"/>
        <dbReference type="EC" id="1.3.99.41"/>
    </reaction>
    <physiologicalReaction direction="left-to-right" evidence="6">
        <dbReference type="Rhea" id="RHEA:52613"/>
    </physiologicalReaction>
</comment>
<keyword evidence="16" id="KW-1185">Reference proteome</keyword>
<evidence type="ECO:0000256" key="10">
    <source>
        <dbReference type="RuleBase" id="RU362125"/>
    </source>
</evidence>
<dbReference type="RefSeq" id="WP_092842632.1">
    <property type="nucleotide sequence ID" value="NZ_FOPY01000001.1"/>
</dbReference>
<dbReference type="InterPro" id="IPR052166">
    <property type="entry name" value="Diverse_Acyl-CoA_DH"/>
</dbReference>
<dbReference type="InterPro" id="IPR037069">
    <property type="entry name" value="AcylCoA_DH/ox_N_sf"/>
</dbReference>
<dbReference type="InterPro" id="IPR009100">
    <property type="entry name" value="AcylCoA_DH/oxidase_NM_dom_sf"/>
</dbReference>
<feature type="domain" description="Acetyl-CoA dehydrogenase-like C-terminal" evidence="14">
    <location>
        <begin position="475"/>
        <end position="599"/>
    </location>
</feature>
<dbReference type="AlphaFoldDB" id="A0A1I2XTR6"/>
<accession>A0A1I2XTR6</accession>
<evidence type="ECO:0000313" key="16">
    <source>
        <dbReference type="Proteomes" id="UP000199040"/>
    </source>
</evidence>
<evidence type="ECO:0000256" key="1">
    <source>
        <dbReference type="ARBA" id="ARBA00001974"/>
    </source>
</evidence>
<keyword evidence="4 10" id="KW-0274">FAD</keyword>
<proteinExistence type="inferred from homology"/>
<evidence type="ECO:0000259" key="14">
    <source>
        <dbReference type="Pfam" id="PF12806"/>
    </source>
</evidence>
<name>A0A1I2XTR6_9GAMM</name>
<dbReference type="GO" id="GO:0050660">
    <property type="term" value="F:flavin adenine dinucleotide binding"/>
    <property type="evidence" value="ECO:0007669"/>
    <property type="project" value="InterPro"/>
</dbReference>
<dbReference type="SUPFAM" id="SSF47203">
    <property type="entry name" value="Acyl-CoA dehydrogenase C-terminal domain-like"/>
    <property type="match status" value="1"/>
</dbReference>
<evidence type="ECO:0000256" key="6">
    <source>
        <dbReference type="ARBA" id="ARBA00051388"/>
    </source>
</evidence>
<dbReference type="InterPro" id="IPR009075">
    <property type="entry name" value="AcylCo_DH/oxidase_C"/>
</dbReference>
<dbReference type="InterPro" id="IPR036250">
    <property type="entry name" value="AcylCo_DH-like_C"/>
</dbReference>
<feature type="domain" description="Acyl-CoA oxidase/dehydrogenase middle" evidence="12">
    <location>
        <begin position="162"/>
        <end position="277"/>
    </location>
</feature>
<dbReference type="GO" id="GO:0016627">
    <property type="term" value="F:oxidoreductase activity, acting on the CH-CH group of donors"/>
    <property type="evidence" value="ECO:0007669"/>
    <property type="project" value="InterPro"/>
</dbReference>
<dbReference type="FunFam" id="2.40.110.10:FF:000031">
    <property type="entry name" value="Acyl-CoA dehydrogenase, putative"/>
    <property type="match status" value="1"/>
</dbReference>
<dbReference type="InterPro" id="IPR013786">
    <property type="entry name" value="AcylCoA_DH/ox_N"/>
</dbReference>
<dbReference type="InterPro" id="IPR025878">
    <property type="entry name" value="Acyl-CoA_dh-like_C_dom"/>
</dbReference>
<keyword evidence="5 10" id="KW-0560">Oxidoreductase</keyword>
<evidence type="ECO:0000259" key="13">
    <source>
        <dbReference type="Pfam" id="PF02771"/>
    </source>
</evidence>
<evidence type="ECO:0000256" key="7">
    <source>
        <dbReference type="ARBA" id="ARBA00058683"/>
    </source>
</evidence>
<dbReference type="InterPro" id="IPR006091">
    <property type="entry name" value="Acyl-CoA_Oxase/DH_mid-dom"/>
</dbReference>
<evidence type="ECO:0000256" key="8">
    <source>
        <dbReference type="ARBA" id="ARBA00066694"/>
    </source>
</evidence>
<comment type="function">
    <text evidence="7">Involved in the assimilation of dimethylsulphoniopropionate (DMSP), an important compound in the fixation of carbon in marine phytoplankton, by mediating the conversion of 3-(methylthio)propanoyl-CoA (MMPA-CoA) to 3-(methylthio)acryloyl-CoA (MTA-CoA).</text>
</comment>
<feature type="domain" description="Acyl-CoA dehydrogenase/oxidase N-terminal" evidence="13">
    <location>
        <begin position="80"/>
        <end position="158"/>
    </location>
</feature>
<dbReference type="Gene3D" id="1.20.140.10">
    <property type="entry name" value="Butyryl-CoA Dehydrogenase, subunit A, domain 3"/>
    <property type="match status" value="1"/>
</dbReference>
<evidence type="ECO:0000256" key="5">
    <source>
        <dbReference type="ARBA" id="ARBA00023002"/>
    </source>
</evidence>
<dbReference type="Gene3D" id="1.10.540.10">
    <property type="entry name" value="Acyl-CoA dehydrogenase/oxidase, N-terminal domain"/>
    <property type="match status" value="1"/>
</dbReference>
<comment type="cofactor">
    <cofactor evidence="1 10">
        <name>FAD</name>
        <dbReference type="ChEBI" id="CHEBI:57692"/>
    </cofactor>
</comment>
<evidence type="ECO:0000256" key="4">
    <source>
        <dbReference type="ARBA" id="ARBA00022827"/>
    </source>
</evidence>
<dbReference type="PANTHER" id="PTHR42803:SF1">
    <property type="entry name" value="BROAD-SPECIFICITY LINEAR ACYL-COA DEHYDROGENASE FADE5"/>
    <property type="match status" value="1"/>
</dbReference>
<evidence type="ECO:0000313" key="15">
    <source>
        <dbReference type="EMBL" id="SFH16487.1"/>
    </source>
</evidence>
<evidence type="ECO:0000259" key="12">
    <source>
        <dbReference type="Pfam" id="PF02770"/>
    </source>
</evidence>
<dbReference type="Gene3D" id="2.40.110.10">
    <property type="entry name" value="Butyryl-CoA Dehydrogenase, subunit A, domain 2"/>
    <property type="match status" value="1"/>
</dbReference>
<dbReference type="SUPFAM" id="SSF56645">
    <property type="entry name" value="Acyl-CoA dehydrogenase NM domain-like"/>
    <property type="match status" value="1"/>
</dbReference>
<evidence type="ECO:0000256" key="9">
    <source>
        <dbReference type="ARBA" id="ARBA00069043"/>
    </source>
</evidence>
<dbReference type="PANTHER" id="PTHR42803">
    <property type="entry name" value="ACYL-COA DEHYDROGENASE"/>
    <property type="match status" value="1"/>
</dbReference>
<evidence type="ECO:0000256" key="3">
    <source>
        <dbReference type="ARBA" id="ARBA00022630"/>
    </source>
</evidence>
<reference evidence="15 16" key="1">
    <citation type="submission" date="2016-10" db="EMBL/GenBank/DDBJ databases">
        <authorList>
            <person name="de Groot N.N."/>
        </authorList>
    </citation>
    <scope>NUCLEOTIDE SEQUENCE [LARGE SCALE GENOMIC DNA]</scope>
    <source>
        <strain evidence="15 16">CGMCC 1.6848</strain>
    </source>
</reference>
<evidence type="ECO:0000259" key="11">
    <source>
        <dbReference type="Pfam" id="PF00441"/>
    </source>
</evidence>
<feature type="domain" description="Acyl-CoA dehydrogenase/oxidase C-terminal" evidence="11">
    <location>
        <begin position="289"/>
        <end position="457"/>
    </location>
</feature>
<dbReference type="STRING" id="442341.SAMN04487959_10138"/>
<protein>
    <recommendedName>
        <fullName evidence="9">3-methylmercaptopropionyl-CoA dehydrogenase</fullName>
        <ecNumber evidence="8">1.3.99.41</ecNumber>
    </recommendedName>
</protein>
<comment type="similarity">
    <text evidence="2 10">Belongs to the acyl-CoA dehydrogenase family.</text>
</comment>
<organism evidence="15 16">
    <name type="scientific">Modicisalibacter xianhensis</name>
    <dbReference type="NCBI Taxonomy" id="442341"/>
    <lineage>
        <taxon>Bacteria</taxon>
        <taxon>Pseudomonadati</taxon>
        <taxon>Pseudomonadota</taxon>
        <taxon>Gammaproteobacteria</taxon>
        <taxon>Oceanospirillales</taxon>
        <taxon>Halomonadaceae</taxon>
        <taxon>Modicisalibacter</taxon>
    </lineage>
</organism>
<keyword evidence="3 10" id="KW-0285">Flavoprotein</keyword>
<sequence>MASYQAPLRDMRFVLNDVFRAGEEWAAMPDTAEVTPDLADAILEEGARVTQAELFPLNQSGDAEGCRFDAGQVSTPKGFKAAQRTLAEGGWFGLGGNPEHGGQGMPKLLTVAFEEMLYATNTSFALYPALNTGAALLLDHHAPEAVKRTFLPRMYAGEWLGSMCLTEPHCGTDLGLIKTRAVPNPDGESGIPATYAITGSKIWITGGEHDMVDNIVHLVLAKLPDAPEGTRGISLFLVPKRKVGADGEAGEANGVVCGGLEHKMGIKGSATCVMHFEAAEGVLIGEPHQGLAAMFTMMNYERLSIGIQGLGLGEVAYQSAMDFARERLQSRAPNGPVAPGKPADPILVHPDVRRMALNVRAWNEGGRAFAACVAQQLDRVRFHPDDTVRAEAQDLVALLTPVAKAFLTDRGFEATVEAQQIYGGNGYCVEWGAEQYVRDARIAMIYEGTNGIQAMDLVGRKLFRNGGAYMTRFLARLRDEIEASGSSAAIDDFTQAALAEAERLERVTAELLARADGHPEELGAAAADYLNLTGHVVYAWLWWKMAAAAQAGLEGQGTAGEAFYHSKLAVGRHFISRMLPRTEALERQLRAGAEPLMALSEDDFLTQG</sequence>
<dbReference type="Proteomes" id="UP000199040">
    <property type="component" value="Unassembled WGS sequence"/>
</dbReference>
<dbReference type="Pfam" id="PF02771">
    <property type="entry name" value="Acyl-CoA_dh_N"/>
    <property type="match status" value="1"/>
</dbReference>
<dbReference type="Pfam" id="PF00441">
    <property type="entry name" value="Acyl-CoA_dh_1"/>
    <property type="match status" value="1"/>
</dbReference>
<dbReference type="Pfam" id="PF02770">
    <property type="entry name" value="Acyl-CoA_dh_M"/>
    <property type="match status" value="1"/>
</dbReference>
<dbReference type="EC" id="1.3.99.41" evidence="8"/>
<dbReference type="InterPro" id="IPR046373">
    <property type="entry name" value="Acyl-CoA_Oxase/DH_mid-dom_sf"/>
</dbReference>
<dbReference type="Pfam" id="PF12806">
    <property type="entry name" value="Acyl-CoA_dh_C"/>
    <property type="match status" value="1"/>
</dbReference>
<gene>
    <name evidence="15" type="ORF">SAMN04487959_10138</name>
</gene>
<dbReference type="EMBL" id="FOPY01000001">
    <property type="protein sequence ID" value="SFH16487.1"/>
    <property type="molecule type" value="Genomic_DNA"/>
</dbReference>